<organism evidence="5 6">
    <name type="scientific">Rhodoblastus acidophilus</name>
    <name type="common">Rhodopseudomonas acidophila</name>
    <dbReference type="NCBI Taxonomy" id="1074"/>
    <lineage>
        <taxon>Bacteria</taxon>
        <taxon>Pseudomonadati</taxon>
        <taxon>Pseudomonadota</taxon>
        <taxon>Alphaproteobacteria</taxon>
        <taxon>Hyphomicrobiales</taxon>
        <taxon>Rhodoblastaceae</taxon>
        <taxon>Rhodoblastus</taxon>
    </lineage>
</organism>
<dbReference type="RefSeq" id="WP_088518837.1">
    <property type="nucleotide sequence ID" value="NZ_FYDG01000001.1"/>
</dbReference>
<proteinExistence type="inferred from homology"/>
<dbReference type="GO" id="GO:0019853">
    <property type="term" value="P:L-ascorbic acid biosynthetic process"/>
    <property type="evidence" value="ECO:0007669"/>
    <property type="project" value="TreeGrafter"/>
</dbReference>
<keyword evidence="3" id="KW-0862">Zinc</keyword>
<keyword evidence="6" id="KW-1185">Reference proteome</keyword>
<evidence type="ECO:0000313" key="5">
    <source>
        <dbReference type="EMBL" id="SNB53599.1"/>
    </source>
</evidence>
<feature type="binding site" evidence="3">
    <location>
        <position position="102"/>
    </location>
    <ligand>
        <name>substrate</name>
    </ligand>
</feature>
<evidence type="ECO:0000256" key="3">
    <source>
        <dbReference type="PIRSR" id="PIRSR605511-2"/>
    </source>
</evidence>
<dbReference type="Pfam" id="PF08450">
    <property type="entry name" value="SGL"/>
    <property type="match status" value="1"/>
</dbReference>
<feature type="binding site" evidence="3">
    <location>
        <position position="17"/>
    </location>
    <ligand>
        <name>a divalent metal cation</name>
        <dbReference type="ChEBI" id="CHEBI:60240"/>
    </ligand>
</feature>
<evidence type="ECO:0000313" key="6">
    <source>
        <dbReference type="Proteomes" id="UP000198418"/>
    </source>
</evidence>
<name>A0A212Q320_RHOAC</name>
<comment type="similarity">
    <text evidence="1">Belongs to the SMP-30/CGR1 family.</text>
</comment>
<gene>
    <name evidence="5" type="ORF">SAMN06265338_101354</name>
</gene>
<dbReference type="SUPFAM" id="SSF63829">
    <property type="entry name" value="Calcium-dependent phosphotriesterase"/>
    <property type="match status" value="1"/>
</dbReference>
<dbReference type="PRINTS" id="PR01790">
    <property type="entry name" value="SMP30FAMILY"/>
</dbReference>
<dbReference type="InterPro" id="IPR011042">
    <property type="entry name" value="6-blade_b-propeller_TolB-like"/>
</dbReference>
<feature type="binding site" evidence="3">
    <location>
        <position position="147"/>
    </location>
    <ligand>
        <name>a divalent metal cation</name>
        <dbReference type="ChEBI" id="CHEBI:60240"/>
    </ligand>
</feature>
<protein>
    <submittedName>
        <fullName evidence="5">Sugar lactone lactonase YvrE</fullName>
    </submittedName>
</protein>
<sequence>MAGVFALALDCRCQLGESPVWLADAQALLFVDIKGRRLHRFAPETGAHEAVAVDEEIGCVAPVRDGGLIAGLRSGLWLLRRDGSKLRLLAANPEDHATSRFNDGRVDPRGRYLAGTVDEPKAGGAAGLYRYDARGLTRIAQGLLTSNGLAFSPDGRTLYHADTPRYRVDRYDYDPETGAVANRRMFVQLDPAVTGRARPDGAAVDAQGCYWTALYDGGRVHRYSPDGDLIASYPVPTARPTMPAFGGARGTTVFVTSARDEAGDGGGLFAMEADVAGAPPPAFDPSV</sequence>
<evidence type="ECO:0000259" key="4">
    <source>
        <dbReference type="Pfam" id="PF08450"/>
    </source>
</evidence>
<dbReference type="InterPro" id="IPR013658">
    <property type="entry name" value="SGL"/>
</dbReference>
<dbReference type="Gene3D" id="2.120.10.30">
    <property type="entry name" value="TolB, C-terminal domain"/>
    <property type="match status" value="1"/>
</dbReference>
<keyword evidence="3" id="KW-0479">Metal-binding</keyword>
<dbReference type="GO" id="GO:0004341">
    <property type="term" value="F:gluconolactonase activity"/>
    <property type="evidence" value="ECO:0007669"/>
    <property type="project" value="TreeGrafter"/>
</dbReference>
<dbReference type="PANTHER" id="PTHR10907:SF47">
    <property type="entry name" value="REGUCALCIN"/>
    <property type="match status" value="1"/>
</dbReference>
<dbReference type="PANTHER" id="PTHR10907">
    <property type="entry name" value="REGUCALCIN"/>
    <property type="match status" value="1"/>
</dbReference>
<dbReference type="InterPro" id="IPR005511">
    <property type="entry name" value="SMP-30"/>
</dbReference>
<accession>A0A212Q320</accession>
<dbReference type="AlphaFoldDB" id="A0A212Q320"/>
<feature type="domain" description="SMP-30/Gluconolactonase/LRE-like region" evidence="4">
    <location>
        <begin position="15"/>
        <end position="259"/>
    </location>
</feature>
<dbReference type="OrthoDB" id="2633250at2"/>
<feature type="active site" description="Proton donor/acceptor" evidence="2">
    <location>
        <position position="200"/>
    </location>
</feature>
<dbReference type="Proteomes" id="UP000198418">
    <property type="component" value="Unassembled WGS sequence"/>
</dbReference>
<feature type="binding site" evidence="3">
    <location>
        <position position="100"/>
    </location>
    <ligand>
        <name>substrate</name>
    </ligand>
</feature>
<evidence type="ECO:0000256" key="1">
    <source>
        <dbReference type="ARBA" id="ARBA00008853"/>
    </source>
</evidence>
<reference evidence="6" key="1">
    <citation type="submission" date="2017-06" db="EMBL/GenBank/DDBJ databases">
        <authorList>
            <person name="Varghese N."/>
            <person name="Submissions S."/>
        </authorList>
    </citation>
    <scope>NUCLEOTIDE SEQUENCE [LARGE SCALE GENOMIC DNA]</scope>
    <source>
        <strain evidence="6">DSM 137</strain>
    </source>
</reference>
<feature type="binding site" evidence="3">
    <location>
        <position position="200"/>
    </location>
    <ligand>
        <name>a divalent metal cation</name>
        <dbReference type="ChEBI" id="CHEBI:60240"/>
    </ligand>
</feature>
<dbReference type="EMBL" id="FYDG01000001">
    <property type="protein sequence ID" value="SNB53599.1"/>
    <property type="molecule type" value="Genomic_DNA"/>
</dbReference>
<evidence type="ECO:0000256" key="2">
    <source>
        <dbReference type="PIRSR" id="PIRSR605511-1"/>
    </source>
</evidence>
<comment type="cofactor">
    <cofactor evidence="3">
        <name>Zn(2+)</name>
        <dbReference type="ChEBI" id="CHEBI:29105"/>
    </cofactor>
    <text evidence="3">Binds 1 divalent metal cation per subunit.</text>
</comment>
<dbReference type="GO" id="GO:0005509">
    <property type="term" value="F:calcium ion binding"/>
    <property type="evidence" value="ECO:0007669"/>
    <property type="project" value="TreeGrafter"/>
</dbReference>